<dbReference type="InterPro" id="IPR052021">
    <property type="entry name" value="Type-I_RS_S_subunit"/>
</dbReference>
<evidence type="ECO:0000313" key="6">
    <source>
        <dbReference type="EMBL" id="TVO50928.1"/>
    </source>
</evidence>
<dbReference type="GO" id="GO:0003677">
    <property type="term" value="F:DNA binding"/>
    <property type="evidence" value="ECO:0007669"/>
    <property type="project" value="UniProtKB-KW"/>
</dbReference>
<evidence type="ECO:0000256" key="1">
    <source>
        <dbReference type="ARBA" id="ARBA00010923"/>
    </source>
</evidence>
<sequence length="392" mass="43988">MSEWQTCAVPDSFVKNKVGRQNQIPAKDIAEVGRFPVVDQGQKFIAGYCDDESKVIDFDLPLIIFGDHTRCFKYVDFPFVLGADGTKVLLPNKKLYDARFYYFALLALEIPSRGYNRHFTILSERRLPLPPLPEQKKIAHILSTVQRAIEAQERIIQTTTELKKALMHKLFTEGLRNEPQKQTDIGAVPESWGVVPLSDVCRFQSGGTPSKKNPEFWKGTIPWVSPKDMKRPRLDDVADHISKEALESGSKLAPAGSVFVVVRGMILAKTVPVALAEVPMAINQDMKAIIPGLKLRSDFLLYALETLRENLFKKVGRSGHGTCTLMGHEVAAFKIPLPDLATQAEIASAIQNLERKKEIHEQKQIQLQDLSRSLLHDLMTAKTRVHELEISA</sequence>
<keyword evidence="3" id="KW-0238">DNA-binding</keyword>
<dbReference type="Gene3D" id="3.90.220.20">
    <property type="entry name" value="DNA methylase specificity domains"/>
    <property type="match status" value="2"/>
</dbReference>
<feature type="domain" description="Type I restriction modification DNA specificity" evidence="5">
    <location>
        <begin position="20"/>
        <end position="156"/>
    </location>
</feature>
<evidence type="ECO:0000313" key="7">
    <source>
        <dbReference type="Proteomes" id="UP000319502"/>
    </source>
</evidence>
<keyword evidence="7" id="KW-1185">Reference proteome</keyword>
<dbReference type="OrthoDB" id="5298944at2"/>
<dbReference type="GO" id="GO:0004519">
    <property type="term" value="F:endonuclease activity"/>
    <property type="evidence" value="ECO:0007669"/>
    <property type="project" value="UniProtKB-KW"/>
</dbReference>
<dbReference type="RefSeq" id="WP_144311317.1">
    <property type="nucleotide sequence ID" value="NZ_VMNK01000023.1"/>
</dbReference>
<evidence type="ECO:0000256" key="2">
    <source>
        <dbReference type="ARBA" id="ARBA00022747"/>
    </source>
</evidence>
<evidence type="ECO:0000259" key="5">
    <source>
        <dbReference type="Pfam" id="PF01420"/>
    </source>
</evidence>
<reference evidence="6 7" key="1">
    <citation type="submission" date="2019-07" db="EMBL/GenBank/DDBJ databases">
        <title>The pathways for chlorine oxyanion respiration interact through the shared metabolite chlorate.</title>
        <authorList>
            <person name="Barnum T.P."/>
            <person name="Cheng Y."/>
            <person name="Hill K.A."/>
            <person name="Lucas L.N."/>
            <person name="Carlson H.K."/>
            <person name="Coates J.D."/>
        </authorList>
    </citation>
    <scope>NUCLEOTIDE SEQUENCE [LARGE SCALE GENOMIC DNA]</scope>
    <source>
        <strain evidence="6 7">SFB-3</strain>
    </source>
</reference>
<evidence type="ECO:0000256" key="4">
    <source>
        <dbReference type="SAM" id="Coils"/>
    </source>
</evidence>
<feature type="domain" description="Type I restriction modification DNA specificity" evidence="5">
    <location>
        <begin position="189"/>
        <end position="368"/>
    </location>
</feature>
<keyword evidence="4" id="KW-0175">Coiled coil</keyword>
<feature type="coiled-coil region" evidence="4">
    <location>
        <begin position="343"/>
        <end position="373"/>
    </location>
</feature>
<accession>A0A557QDD3</accession>
<keyword evidence="2" id="KW-0680">Restriction system</keyword>
<name>A0A557QDD3_9RHOO</name>
<keyword evidence="6" id="KW-0378">Hydrolase</keyword>
<gene>
    <name evidence="6" type="ORF">FHP91_20495</name>
</gene>
<dbReference type="GO" id="GO:0009307">
    <property type="term" value="P:DNA restriction-modification system"/>
    <property type="evidence" value="ECO:0007669"/>
    <property type="project" value="UniProtKB-KW"/>
</dbReference>
<dbReference type="AlphaFoldDB" id="A0A557QDD3"/>
<keyword evidence="6" id="KW-0255">Endonuclease</keyword>
<comment type="similarity">
    <text evidence="1">Belongs to the type-I restriction system S methylase family.</text>
</comment>
<keyword evidence="6" id="KW-0540">Nuclease</keyword>
<comment type="caution">
    <text evidence="6">The sequence shown here is derived from an EMBL/GenBank/DDBJ whole genome shotgun (WGS) entry which is preliminary data.</text>
</comment>
<dbReference type="PANTHER" id="PTHR30408">
    <property type="entry name" value="TYPE-1 RESTRICTION ENZYME ECOKI SPECIFICITY PROTEIN"/>
    <property type="match status" value="1"/>
</dbReference>
<dbReference type="EMBL" id="VMNK01000023">
    <property type="protein sequence ID" value="TVO50928.1"/>
    <property type="molecule type" value="Genomic_DNA"/>
</dbReference>
<dbReference type="SUPFAM" id="SSF116734">
    <property type="entry name" value="DNA methylase specificity domain"/>
    <property type="match status" value="2"/>
</dbReference>
<protein>
    <submittedName>
        <fullName evidence="6">Restriction endonuclease subunit S</fullName>
    </submittedName>
</protein>
<organism evidence="6 7">
    <name type="scientific">Denitromonas halophila</name>
    <dbReference type="NCBI Taxonomy" id="1629404"/>
    <lineage>
        <taxon>Bacteria</taxon>
        <taxon>Pseudomonadati</taxon>
        <taxon>Pseudomonadota</taxon>
        <taxon>Betaproteobacteria</taxon>
        <taxon>Rhodocyclales</taxon>
        <taxon>Zoogloeaceae</taxon>
        <taxon>Denitromonas</taxon>
    </lineage>
</organism>
<dbReference type="CDD" id="cd17249">
    <property type="entry name" value="RMtype1_S_EcoR124I-TRD2-CR2_like"/>
    <property type="match status" value="1"/>
</dbReference>
<proteinExistence type="inferred from homology"/>
<dbReference type="Proteomes" id="UP000319502">
    <property type="component" value="Unassembled WGS sequence"/>
</dbReference>
<evidence type="ECO:0000256" key="3">
    <source>
        <dbReference type="ARBA" id="ARBA00023125"/>
    </source>
</evidence>
<dbReference type="InterPro" id="IPR044946">
    <property type="entry name" value="Restrct_endonuc_typeI_TRD_sf"/>
</dbReference>
<dbReference type="Gene3D" id="1.10.287.1120">
    <property type="entry name" value="Bipartite methylase S protein"/>
    <property type="match status" value="1"/>
</dbReference>
<dbReference type="PANTHER" id="PTHR30408:SF12">
    <property type="entry name" value="TYPE I RESTRICTION ENZYME MJAVIII SPECIFICITY SUBUNIT"/>
    <property type="match status" value="1"/>
</dbReference>
<dbReference type="Pfam" id="PF01420">
    <property type="entry name" value="Methylase_S"/>
    <property type="match status" value="2"/>
</dbReference>
<dbReference type="InterPro" id="IPR000055">
    <property type="entry name" value="Restrct_endonuc_typeI_TRD"/>
</dbReference>